<dbReference type="OrthoDB" id="2851338at2759"/>
<evidence type="ECO:0008006" key="3">
    <source>
        <dbReference type="Google" id="ProtNLM"/>
    </source>
</evidence>
<dbReference type="AlphaFoldDB" id="A0A364NBX4"/>
<dbReference type="SUPFAM" id="SSF54909">
    <property type="entry name" value="Dimeric alpha+beta barrel"/>
    <property type="match status" value="1"/>
</dbReference>
<comment type="caution">
    <text evidence="1">The sequence shown here is derived from an EMBL/GenBank/DDBJ whole genome shotgun (WGS) entry which is preliminary data.</text>
</comment>
<gene>
    <name evidence="1" type="ORF">DDE83_001886</name>
</gene>
<dbReference type="EMBL" id="QGDH01000019">
    <property type="protein sequence ID" value="RAR14663.1"/>
    <property type="molecule type" value="Genomic_DNA"/>
</dbReference>
<organism evidence="1 2">
    <name type="scientific">Stemphylium lycopersici</name>
    <name type="common">Tomato gray leaf spot disease fungus</name>
    <name type="synonym">Thyrospora lycopersici</name>
    <dbReference type="NCBI Taxonomy" id="183478"/>
    <lineage>
        <taxon>Eukaryota</taxon>
        <taxon>Fungi</taxon>
        <taxon>Dikarya</taxon>
        <taxon>Ascomycota</taxon>
        <taxon>Pezizomycotina</taxon>
        <taxon>Dothideomycetes</taxon>
        <taxon>Pleosporomycetidae</taxon>
        <taxon>Pleosporales</taxon>
        <taxon>Pleosporineae</taxon>
        <taxon>Pleosporaceae</taxon>
        <taxon>Stemphylium</taxon>
    </lineage>
</organism>
<name>A0A364NBX4_STELY</name>
<accession>A0A364NBX4</accession>
<dbReference type="InterPro" id="IPR011008">
    <property type="entry name" value="Dimeric_a/b-barrel"/>
</dbReference>
<dbReference type="Gene3D" id="3.30.70.100">
    <property type="match status" value="1"/>
</dbReference>
<keyword evidence="2" id="KW-1185">Reference proteome</keyword>
<sequence>MPQGILWVSSRIVRPENLAPETLIEWYENTHIQEVLALPGAPSAARYEALKTQPEKAYSKEAPWLTLYDMPDIGFRNSDDFTGIADRNPPSPQLMDSIYKNTHFEMRFYEQIQVVESPTASSDSAKFLVSAAMHPASDPASLADFDKWYREEHLPLLSRLPGFVRSRRFEIASATVLNQAQFGDVLEKAPRYLALHEFSGKELPWEELAKSRETVWAKGVLGSVERVEMGYYAAGRVYPESEWGNVGK</sequence>
<reference evidence="2" key="1">
    <citation type="submission" date="2018-05" db="EMBL/GenBank/DDBJ databases">
        <title>Draft genome sequence of Stemphylium lycopersici strain CIDEFI 213.</title>
        <authorList>
            <person name="Medina R."/>
            <person name="Franco M.E.E."/>
            <person name="Lucentini C.G."/>
            <person name="Saparrat M.C.N."/>
            <person name="Balatti P.A."/>
        </authorList>
    </citation>
    <scope>NUCLEOTIDE SEQUENCE [LARGE SCALE GENOMIC DNA]</scope>
    <source>
        <strain evidence="2">CIDEFI 213</strain>
    </source>
</reference>
<protein>
    <recommendedName>
        <fullName evidence="3">EthD domain-containing protein</fullName>
    </recommendedName>
</protein>
<evidence type="ECO:0000313" key="2">
    <source>
        <dbReference type="Proteomes" id="UP000249619"/>
    </source>
</evidence>
<evidence type="ECO:0000313" key="1">
    <source>
        <dbReference type="EMBL" id="RAR14663.1"/>
    </source>
</evidence>
<proteinExistence type="predicted"/>
<dbReference type="Proteomes" id="UP000249619">
    <property type="component" value="Unassembled WGS sequence"/>
</dbReference>